<name>B2ID41_BEII9</name>
<dbReference type="EMBL" id="CP001016">
    <property type="protein sequence ID" value="ACB96806.1"/>
    <property type="molecule type" value="Genomic_DNA"/>
</dbReference>
<reference evidence="2 3" key="2">
    <citation type="journal article" date="2010" name="J. Bacteriol.">
        <title>Complete genome sequence of Beijerinckia indica subsp. indica.</title>
        <authorList>
            <person name="Tamas I."/>
            <person name="Dedysh S.N."/>
            <person name="Liesack W."/>
            <person name="Stott M.B."/>
            <person name="Alam M."/>
            <person name="Murrell J.C."/>
            <person name="Dunfield P.F."/>
        </authorList>
    </citation>
    <scope>NUCLEOTIDE SEQUENCE [LARGE SCALE GENOMIC DNA]</scope>
    <source>
        <strain evidence="3">ATCC 9039 / DSM 1715 / NCIMB 8712</strain>
    </source>
</reference>
<evidence type="ECO:0000313" key="2">
    <source>
        <dbReference type="EMBL" id="ACB96806.1"/>
    </source>
</evidence>
<dbReference type="RefSeq" id="WP_012386154.1">
    <property type="nucleotide sequence ID" value="NC_010581.1"/>
</dbReference>
<keyword evidence="1" id="KW-0732">Signal</keyword>
<keyword evidence="3" id="KW-1185">Reference proteome</keyword>
<dbReference type="eggNOG" id="ENOG503397P">
    <property type="taxonomic scope" value="Bacteria"/>
</dbReference>
<dbReference type="Proteomes" id="UP000001695">
    <property type="component" value="Chromosome"/>
</dbReference>
<dbReference type="HOGENOM" id="CLU_2012626_0_0_5"/>
<feature type="signal peptide" evidence="1">
    <location>
        <begin position="1"/>
        <end position="31"/>
    </location>
</feature>
<dbReference type="OrthoDB" id="8449567at2"/>
<reference evidence="3" key="1">
    <citation type="submission" date="2008-03" db="EMBL/GenBank/DDBJ databases">
        <title>Complete sequence of chromosome of Beijerinckia indica subsp. indica ATCC 9039.</title>
        <authorList>
            <consortium name="US DOE Joint Genome Institute"/>
            <person name="Copeland A."/>
            <person name="Lucas S."/>
            <person name="Lapidus A."/>
            <person name="Glavina del Rio T."/>
            <person name="Dalin E."/>
            <person name="Tice H."/>
            <person name="Bruce D."/>
            <person name="Goodwin L."/>
            <person name="Pitluck S."/>
            <person name="LaButti K."/>
            <person name="Schmutz J."/>
            <person name="Larimer F."/>
            <person name="Land M."/>
            <person name="Hauser L."/>
            <person name="Kyrpides N."/>
            <person name="Mikhailova N."/>
            <person name="Dunfield P.F."/>
            <person name="Dedysh S.N."/>
            <person name="Liesack W."/>
            <person name="Saw J.H."/>
            <person name="Alam M."/>
            <person name="Chen Y."/>
            <person name="Murrell J.C."/>
            <person name="Richardson P."/>
        </authorList>
    </citation>
    <scope>NUCLEOTIDE SEQUENCE [LARGE SCALE GENOMIC DNA]</scope>
    <source>
        <strain evidence="3">ATCC 9039 / DSM 1715 / NCIMB 8712</strain>
    </source>
</reference>
<gene>
    <name evidence="2" type="ordered locus">Bind_3246</name>
</gene>
<dbReference type="STRING" id="395963.Bind_3246"/>
<accession>B2ID41</accession>
<evidence type="ECO:0000313" key="3">
    <source>
        <dbReference type="Proteomes" id="UP000001695"/>
    </source>
</evidence>
<sequence length="130" mass="14107">MAASKAFLAAALLAGALFSSGLASGGMPAFAADVDVYVPDTVPEEGVACLLNGFSLTETNAASLPWSDVWYGHFSGGRPSGVQDVVGREVVDWRDEHFCFPSKHSCNAYMTKMRRAFHRPEGYWTCLQLR</sequence>
<dbReference type="AlphaFoldDB" id="B2ID41"/>
<organism evidence="2 3">
    <name type="scientific">Beijerinckia indica subsp. indica (strain ATCC 9039 / DSM 1715 / NCIMB 8712)</name>
    <dbReference type="NCBI Taxonomy" id="395963"/>
    <lineage>
        <taxon>Bacteria</taxon>
        <taxon>Pseudomonadati</taxon>
        <taxon>Pseudomonadota</taxon>
        <taxon>Alphaproteobacteria</taxon>
        <taxon>Hyphomicrobiales</taxon>
        <taxon>Beijerinckiaceae</taxon>
        <taxon>Beijerinckia</taxon>
    </lineage>
</organism>
<protein>
    <submittedName>
        <fullName evidence="2">Uncharacterized protein</fullName>
    </submittedName>
</protein>
<evidence type="ECO:0000256" key="1">
    <source>
        <dbReference type="SAM" id="SignalP"/>
    </source>
</evidence>
<proteinExistence type="predicted"/>
<feature type="chain" id="PRO_5002778905" evidence="1">
    <location>
        <begin position="32"/>
        <end position="130"/>
    </location>
</feature>
<dbReference type="KEGG" id="bid:Bind_3246"/>